<dbReference type="AlphaFoldDB" id="A0A4U1BEA3"/>
<evidence type="ECO:0000313" key="2">
    <source>
        <dbReference type="EMBL" id="TKB49382.1"/>
    </source>
</evidence>
<dbReference type="OrthoDB" id="9812744at2"/>
<keyword evidence="2" id="KW-0378">Hydrolase</keyword>
<evidence type="ECO:0000259" key="1">
    <source>
        <dbReference type="SMART" id="SM00471"/>
    </source>
</evidence>
<proteinExistence type="predicted"/>
<dbReference type="Pfam" id="PF12917">
    <property type="entry name" value="YfbR-like"/>
    <property type="match status" value="1"/>
</dbReference>
<feature type="domain" description="HD/PDEase" evidence="1">
    <location>
        <begin position="25"/>
        <end position="151"/>
    </location>
</feature>
<reference evidence="2 3" key="1">
    <citation type="submission" date="2019-04" db="EMBL/GenBank/DDBJ databases">
        <authorList>
            <person name="Hwang J.C."/>
        </authorList>
    </citation>
    <scope>NUCLEOTIDE SEQUENCE [LARGE SCALE GENOMIC DNA]</scope>
    <source>
        <strain evidence="2 3">IMCC35001</strain>
    </source>
</reference>
<dbReference type="RefSeq" id="WP_136852793.1">
    <property type="nucleotide sequence ID" value="NZ_SWCI01000004.1"/>
</dbReference>
<dbReference type="EC" id="3.1.3.89" evidence="2"/>
<dbReference type="InterPro" id="IPR003607">
    <property type="entry name" value="HD/PDEase_dom"/>
</dbReference>
<comment type="caution">
    <text evidence="2">The sequence shown here is derived from an EMBL/GenBank/DDBJ whole genome shotgun (WGS) entry which is preliminary data.</text>
</comment>
<accession>A0A4U1BEA3</accession>
<name>A0A4U1BEA3_9GAMM</name>
<evidence type="ECO:0000313" key="3">
    <source>
        <dbReference type="Proteomes" id="UP000305674"/>
    </source>
</evidence>
<gene>
    <name evidence="2" type="ORF">FCL40_08590</name>
</gene>
<dbReference type="Gene3D" id="1.10.3210.10">
    <property type="entry name" value="Hypothetical protein af1432"/>
    <property type="match status" value="1"/>
</dbReference>
<protein>
    <submittedName>
        <fullName evidence="2">5'-deoxynucleotidase</fullName>
        <ecNumber evidence="2">3.1.3.89</ecNumber>
    </submittedName>
</protein>
<dbReference type="SMART" id="SM00471">
    <property type="entry name" value="HDc"/>
    <property type="match status" value="1"/>
</dbReference>
<dbReference type="Proteomes" id="UP000305674">
    <property type="component" value="Unassembled WGS sequence"/>
</dbReference>
<sequence>MQPVFFALMSRMQNVHRWGKSNPTRAENVAEHSFQVAMFAHALGEIRNQVFTGQPKVDANHLAVVAMFHDSAEVLTEDVNSGIKYSDKRMLALCREMEAIAAHMLVTTLPSPLQSTYKGLIEHEDDPEAARFVKAADLLSAYTKALSELRAGNMEFEGTERKVLAALSPYTDTMPEVAWFMEHCVPAFQMTIDDLVDAALVGGEEE</sequence>
<dbReference type="GO" id="GO:0002953">
    <property type="term" value="F:5'-deoxynucleotidase activity"/>
    <property type="evidence" value="ECO:0007669"/>
    <property type="project" value="UniProtKB-EC"/>
</dbReference>
<keyword evidence="3" id="KW-1185">Reference proteome</keyword>
<dbReference type="NCBIfam" id="NF003009">
    <property type="entry name" value="PRK03826.1"/>
    <property type="match status" value="1"/>
</dbReference>
<dbReference type="EMBL" id="SWCI01000004">
    <property type="protein sequence ID" value="TKB49382.1"/>
    <property type="molecule type" value="Genomic_DNA"/>
</dbReference>
<dbReference type="SUPFAM" id="SSF109604">
    <property type="entry name" value="HD-domain/PDEase-like"/>
    <property type="match status" value="1"/>
</dbReference>
<organism evidence="2 3">
    <name type="scientific">Ferrimonas sediminicola</name>
    <dbReference type="NCBI Taxonomy" id="2569538"/>
    <lineage>
        <taxon>Bacteria</taxon>
        <taxon>Pseudomonadati</taxon>
        <taxon>Pseudomonadota</taxon>
        <taxon>Gammaproteobacteria</taxon>
        <taxon>Alteromonadales</taxon>
        <taxon>Ferrimonadaceae</taxon>
        <taxon>Ferrimonas</taxon>
    </lineage>
</organism>